<comment type="caution">
    <text evidence="1">The sequence shown here is derived from an EMBL/GenBank/DDBJ whole genome shotgun (WGS) entry which is preliminary data.</text>
</comment>
<dbReference type="RefSeq" id="XP_060289576.1">
    <property type="nucleotide sequence ID" value="XM_060435547.1"/>
</dbReference>
<evidence type="ECO:0000313" key="2">
    <source>
        <dbReference type="Proteomes" id="UP001172101"/>
    </source>
</evidence>
<dbReference type="GeneID" id="85318817"/>
<sequence length="52" mass="5780">MTRSDCYIGGSGHVFRRKRVEQGIAYLRGKTGICTNPPHHCERVSCSWSAGI</sequence>
<name>A0AA39ZQR0_9PEZI</name>
<protein>
    <submittedName>
        <fullName evidence="1">Uncharacterized protein</fullName>
    </submittedName>
</protein>
<dbReference type="AlphaFoldDB" id="A0AA39ZQR0"/>
<organism evidence="1 2">
    <name type="scientific">Lasiosphaeria miniovina</name>
    <dbReference type="NCBI Taxonomy" id="1954250"/>
    <lineage>
        <taxon>Eukaryota</taxon>
        <taxon>Fungi</taxon>
        <taxon>Dikarya</taxon>
        <taxon>Ascomycota</taxon>
        <taxon>Pezizomycotina</taxon>
        <taxon>Sordariomycetes</taxon>
        <taxon>Sordariomycetidae</taxon>
        <taxon>Sordariales</taxon>
        <taxon>Lasiosphaeriaceae</taxon>
        <taxon>Lasiosphaeria</taxon>
    </lineage>
</organism>
<proteinExistence type="predicted"/>
<reference evidence="1" key="1">
    <citation type="submission" date="2023-06" db="EMBL/GenBank/DDBJ databases">
        <title>Genome-scale phylogeny and comparative genomics of the fungal order Sordariales.</title>
        <authorList>
            <consortium name="Lawrence Berkeley National Laboratory"/>
            <person name="Hensen N."/>
            <person name="Bonometti L."/>
            <person name="Westerberg I."/>
            <person name="Brannstrom I.O."/>
            <person name="Guillou S."/>
            <person name="Cros-Aarteil S."/>
            <person name="Calhoun S."/>
            <person name="Haridas S."/>
            <person name="Kuo A."/>
            <person name="Mondo S."/>
            <person name="Pangilinan J."/>
            <person name="Riley R."/>
            <person name="LaButti K."/>
            <person name="Andreopoulos B."/>
            <person name="Lipzen A."/>
            <person name="Chen C."/>
            <person name="Yanf M."/>
            <person name="Daum C."/>
            <person name="Ng V."/>
            <person name="Clum A."/>
            <person name="Steindorff A."/>
            <person name="Ohm R."/>
            <person name="Martin F."/>
            <person name="Silar P."/>
            <person name="Natvig D."/>
            <person name="Lalanne C."/>
            <person name="Gautier V."/>
            <person name="Ament-velasquez S.L."/>
            <person name="Kruys A."/>
            <person name="Hutchinson M.I."/>
            <person name="Powell A.J."/>
            <person name="Barry K."/>
            <person name="Miller A.N."/>
            <person name="Grigoriev I.V."/>
            <person name="Debuchy R."/>
            <person name="Gladieux P."/>
            <person name="Thoren M.H."/>
            <person name="Johannesson H."/>
        </authorList>
    </citation>
    <scope>NUCLEOTIDE SEQUENCE</scope>
    <source>
        <strain evidence="1">SMH2392-1A</strain>
    </source>
</reference>
<accession>A0AA39ZQR0</accession>
<keyword evidence="2" id="KW-1185">Reference proteome</keyword>
<dbReference type="Proteomes" id="UP001172101">
    <property type="component" value="Unassembled WGS sequence"/>
</dbReference>
<gene>
    <name evidence="1" type="ORF">B0T26DRAFT_536251</name>
</gene>
<evidence type="ECO:0000313" key="1">
    <source>
        <dbReference type="EMBL" id="KAK0701912.1"/>
    </source>
</evidence>
<dbReference type="EMBL" id="JAUIRO010000009">
    <property type="protein sequence ID" value="KAK0701912.1"/>
    <property type="molecule type" value="Genomic_DNA"/>
</dbReference>